<sequence>MTDPRPVIAAIRDGRGLDGPGAALIAQGLADGSVSDAQAGAFAMAVLTRGIGVPGRVALTRAMRDSGHVLYWDLPGPVVDKHSTGGIGDTVSLVLAPLLAARGMFVPMISGRGLGHTGGTLDKLEAIPGYRCDQPEDDFRRIVRTTGCAIVAASGDFAPADRRLYAIRDESATVESIDLITASILSKKLAAGLQALVLDVKAGSGAFLRKAESSHRLAQALVETANGAGCPTAALITDMDQPLARSAGNGLEVAEAICVLRGEAGALRDLTLALASEVLALVGQGDEGLAGLLDSGAAAEAFGRMVAAQGGPSDLVDRPDAHLAAAPVTRPVPASEGRVAQIDVTALGHAVVALGGGRVRAGEAIDPRVGLSMLAKLGEQVGPGRPLALVHAADDTAAEVAVAAVAAAYSLGEGADPGPLVRDRIAP</sequence>
<comment type="similarity">
    <text evidence="1 7">Belongs to the thymidine/pyrimidine-nucleoside phosphorylase family.</text>
</comment>
<dbReference type="EMBL" id="JAESHT010000002">
    <property type="protein sequence ID" value="MBL3672302.1"/>
    <property type="molecule type" value="Genomic_DNA"/>
</dbReference>
<accession>A0ABS1S0T0</accession>
<dbReference type="SUPFAM" id="SSF47648">
    <property type="entry name" value="Nucleoside phosphorylase/phosphoribosyltransferase N-terminal domain"/>
    <property type="match status" value="1"/>
</dbReference>
<comment type="caution">
    <text evidence="9">The sequence shown here is derived from an EMBL/GenBank/DDBJ whole genome shotgun (WGS) entry which is preliminary data.</text>
</comment>
<dbReference type="Gene3D" id="3.90.1170.30">
    <property type="entry name" value="Pyrimidine nucleoside phosphorylase-like, C-terminal domain"/>
    <property type="match status" value="1"/>
</dbReference>
<dbReference type="InterPro" id="IPR017459">
    <property type="entry name" value="Glycosyl_Trfase_fam3_N_dom"/>
</dbReference>
<keyword evidence="4 7" id="KW-0328">Glycosyltransferase</keyword>
<organism evidence="9 10">
    <name type="scientific">Paracoccus aerius</name>
    <dbReference type="NCBI Taxonomy" id="1915382"/>
    <lineage>
        <taxon>Bacteria</taxon>
        <taxon>Pseudomonadati</taxon>
        <taxon>Pseudomonadota</taxon>
        <taxon>Alphaproteobacteria</taxon>
        <taxon>Rhodobacterales</taxon>
        <taxon>Paracoccaceae</taxon>
        <taxon>Paracoccus</taxon>
    </lineage>
</organism>
<evidence type="ECO:0000256" key="5">
    <source>
        <dbReference type="ARBA" id="ARBA00022679"/>
    </source>
</evidence>
<comment type="subunit">
    <text evidence="2 7">Homodimer.</text>
</comment>
<name>A0ABS1S0T0_9RHOB</name>
<comment type="pathway">
    <text evidence="7">Pyrimidine metabolism; dTMP biosynthesis via salvage pathway; dTMP from thymine: step 1/2.</text>
</comment>
<comment type="function">
    <text evidence="7">The enzymes which catalyze the reversible phosphorolysis of pyrimidine nucleosides are involved in the degradation of these compounds and in their utilization as carbon and energy sources, or in the rescue of pyrimidine bases for nucleotide synthesis.</text>
</comment>
<dbReference type="InterPro" id="IPR036566">
    <property type="entry name" value="PYNP-like_C_sf"/>
</dbReference>
<dbReference type="Proteomes" id="UP000644749">
    <property type="component" value="Unassembled WGS sequence"/>
</dbReference>
<dbReference type="PANTHER" id="PTHR10515">
    <property type="entry name" value="THYMIDINE PHOSPHORYLASE"/>
    <property type="match status" value="1"/>
</dbReference>
<evidence type="ECO:0000256" key="1">
    <source>
        <dbReference type="ARBA" id="ARBA00006915"/>
    </source>
</evidence>
<feature type="domain" description="Pyrimidine nucleoside phosphorylase C-terminal" evidence="8">
    <location>
        <begin position="338"/>
        <end position="412"/>
    </location>
</feature>
<dbReference type="InterPro" id="IPR035902">
    <property type="entry name" value="Nuc_phospho_transferase"/>
</dbReference>
<comment type="catalytic activity">
    <reaction evidence="6 7">
        <text>thymidine + phosphate = 2-deoxy-alpha-D-ribose 1-phosphate + thymine</text>
        <dbReference type="Rhea" id="RHEA:16037"/>
        <dbReference type="ChEBI" id="CHEBI:17748"/>
        <dbReference type="ChEBI" id="CHEBI:17821"/>
        <dbReference type="ChEBI" id="CHEBI:43474"/>
        <dbReference type="ChEBI" id="CHEBI:57259"/>
        <dbReference type="EC" id="2.4.2.4"/>
    </reaction>
</comment>
<evidence type="ECO:0000256" key="2">
    <source>
        <dbReference type="ARBA" id="ARBA00011738"/>
    </source>
</evidence>
<evidence type="ECO:0000259" key="8">
    <source>
        <dbReference type="SMART" id="SM00941"/>
    </source>
</evidence>
<dbReference type="InterPro" id="IPR018090">
    <property type="entry name" value="Pyrmidine_PPas_bac/euk"/>
</dbReference>
<dbReference type="Gene3D" id="3.40.1030.10">
    <property type="entry name" value="Nucleoside phosphorylase/phosphoribosyltransferase catalytic domain"/>
    <property type="match status" value="1"/>
</dbReference>
<dbReference type="GO" id="GO:0009032">
    <property type="term" value="F:thymidine phosphorylase activity"/>
    <property type="evidence" value="ECO:0007669"/>
    <property type="project" value="UniProtKB-EC"/>
</dbReference>
<dbReference type="SUPFAM" id="SSF52418">
    <property type="entry name" value="Nucleoside phosphorylase/phosphoribosyltransferase catalytic domain"/>
    <property type="match status" value="1"/>
</dbReference>
<dbReference type="NCBIfam" id="NF004490">
    <property type="entry name" value="PRK05820.1"/>
    <property type="match status" value="1"/>
</dbReference>
<dbReference type="RefSeq" id="WP_191307415.1">
    <property type="nucleotide sequence ID" value="NZ_BNCL01000001.1"/>
</dbReference>
<dbReference type="NCBIfam" id="TIGR02644">
    <property type="entry name" value="Y_phosphoryl"/>
    <property type="match status" value="1"/>
</dbReference>
<reference evidence="9 10" key="1">
    <citation type="submission" date="2021-01" db="EMBL/GenBank/DDBJ databases">
        <title>011410 draft genome.</title>
        <authorList>
            <person name="Lang L."/>
        </authorList>
    </citation>
    <scope>NUCLEOTIDE SEQUENCE [LARGE SCALE GENOMIC DNA]</scope>
    <source>
        <strain evidence="9 10">KCTC 42845</strain>
    </source>
</reference>
<dbReference type="PANTHER" id="PTHR10515:SF0">
    <property type="entry name" value="THYMIDINE PHOSPHORYLASE"/>
    <property type="match status" value="1"/>
</dbReference>
<evidence type="ECO:0000313" key="10">
    <source>
        <dbReference type="Proteomes" id="UP000644749"/>
    </source>
</evidence>
<dbReference type="InterPro" id="IPR013465">
    <property type="entry name" value="Thymidine_Pase"/>
</dbReference>
<evidence type="ECO:0000256" key="4">
    <source>
        <dbReference type="ARBA" id="ARBA00022676"/>
    </source>
</evidence>
<dbReference type="InterPro" id="IPR000053">
    <property type="entry name" value="Thymidine/pyrmidine_PPase"/>
</dbReference>
<evidence type="ECO:0000256" key="7">
    <source>
        <dbReference type="HAMAP-Rule" id="MF_01628"/>
    </source>
</evidence>
<dbReference type="Gene3D" id="1.20.970.10">
    <property type="entry name" value="Transferase, Pyrimidine Nucleoside Phosphorylase, Chain C"/>
    <property type="match status" value="1"/>
</dbReference>
<dbReference type="SUPFAM" id="SSF54680">
    <property type="entry name" value="Pyrimidine nucleoside phosphorylase C-terminal domain"/>
    <property type="match status" value="1"/>
</dbReference>
<keyword evidence="5 7" id="KW-0808">Transferase</keyword>
<evidence type="ECO:0000256" key="6">
    <source>
        <dbReference type="ARBA" id="ARBA00048550"/>
    </source>
</evidence>
<dbReference type="Pfam" id="PF00591">
    <property type="entry name" value="Glycos_transf_3"/>
    <property type="match status" value="1"/>
</dbReference>
<protein>
    <recommendedName>
        <fullName evidence="3 7">Thymidine phosphorylase</fullName>
        <ecNumber evidence="3 7">2.4.2.4</ecNumber>
    </recommendedName>
    <alternativeName>
        <fullName evidence="7">TdRPase</fullName>
    </alternativeName>
</protein>
<dbReference type="HAMAP" id="MF_01628">
    <property type="entry name" value="Thymid_phosp"/>
    <property type="match status" value="1"/>
</dbReference>
<dbReference type="InterPro" id="IPR036320">
    <property type="entry name" value="Glycosyl_Trfase_fam3_N_dom_sf"/>
</dbReference>
<dbReference type="SMART" id="SM00941">
    <property type="entry name" value="PYNP_C"/>
    <property type="match status" value="1"/>
</dbReference>
<dbReference type="InterPro" id="IPR013102">
    <property type="entry name" value="PYNP_C"/>
</dbReference>
<evidence type="ECO:0000313" key="9">
    <source>
        <dbReference type="EMBL" id="MBL3672302.1"/>
    </source>
</evidence>
<proteinExistence type="inferred from homology"/>
<gene>
    <name evidence="7" type="primary">deoA</name>
    <name evidence="9" type="ORF">JL111_02280</name>
</gene>
<dbReference type="Pfam" id="PF02885">
    <property type="entry name" value="Glycos_trans_3N"/>
    <property type="match status" value="1"/>
</dbReference>
<evidence type="ECO:0000256" key="3">
    <source>
        <dbReference type="ARBA" id="ARBA00011892"/>
    </source>
</evidence>
<dbReference type="PROSITE" id="PS00647">
    <property type="entry name" value="THYMID_PHOSPHORYLASE"/>
    <property type="match status" value="1"/>
</dbReference>
<dbReference type="EC" id="2.4.2.4" evidence="3 7"/>
<dbReference type="PIRSF" id="PIRSF000478">
    <property type="entry name" value="TP_PyNP"/>
    <property type="match status" value="1"/>
</dbReference>
<keyword evidence="10" id="KW-1185">Reference proteome</keyword>
<dbReference type="InterPro" id="IPR000312">
    <property type="entry name" value="Glycosyl_Trfase_fam3"/>
</dbReference>
<dbReference type="InterPro" id="IPR017872">
    <property type="entry name" value="Pyrmidine_PPase_CS"/>
</dbReference>
<dbReference type="Pfam" id="PF07831">
    <property type="entry name" value="PYNP_C"/>
    <property type="match status" value="1"/>
</dbReference>